<name>A0ABW5ZV64_9FLAO</name>
<accession>A0ABW5ZV64</accession>
<evidence type="ECO:0000313" key="2">
    <source>
        <dbReference type="Proteomes" id="UP001597548"/>
    </source>
</evidence>
<reference evidence="2" key="1">
    <citation type="journal article" date="2019" name="Int. J. Syst. Evol. Microbiol.">
        <title>The Global Catalogue of Microorganisms (GCM) 10K type strain sequencing project: providing services to taxonomists for standard genome sequencing and annotation.</title>
        <authorList>
            <consortium name="The Broad Institute Genomics Platform"/>
            <consortium name="The Broad Institute Genome Sequencing Center for Infectious Disease"/>
            <person name="Wu L."/>
            <person name="Ma J."/>
        </authorList>
    </citation>
    <scope>NUCLEOTIDE SEQUENCE [LARGE SCALE GENOMIC DNA]</scope>
    <source>
        <strain evidence="2">KCTC 32514</strain>
    </source>
</reference>
<organism evidence="1 2">
    <name type="scientific">Psychroserpens luteus</name>
    <dbReference type="NCBI Taxonomy" id="1434066"/>
    <lineage>
        <taxon>Bacteria</taxon>
        <taxon>Pseudomonadati</taxon>
        <taxon>Bacteroidota</taxon>
        <taxon>Flavobacteriia</taxon>
        <taxon>Flavobacteriales</taxon>
        <taxon>Flavobacteriaceae</taxon>
        <taxon>Psychroserpens</taxon>
    </lineage>
</organism>
<dbReference type="EMBL" id="JBHUOS010000008">
    <property type="protein sequence ID" value="MFD2915816.1"/>
    <property type="molecule type" value="Genomic_DNA"/>
</dbReference>
<proteinExistence type="predicted"/>
<evidence type="ECO:0000313" key="1">
    <source>
        <dbReference type="EMBL" id="MFD2915816.1"/>
    </source>
</evidence>
<dbReference type="Proteomes" id="UP001597548">
    <property type="component" value="Unassembled WGS sequence"/>
</dbReference>
<sequence length="97" mass="11482">MYIDLTNKISVDLEELTANSNSFLEIVKYTQPWFADLNPNITYNDDFIEYALTDFGYRNTTKVLYFMYSKKYIPDLKLYKTNGLEIIALIDKKLEDE</sequence>
<gene>
    <name evidence="1" type="ORF">ACFS29_09210</name>
</gene>
<keyword evidence="2" id="KW-1185">Reference proteome</keyword>
<comment type="caution">
    <text evidence="1">The sequence shown here is derived from an EMBL/GenBank/DDBJ whole genome shotgun (WGS) entry which is preliminary data.</text>
</comment>
<dbReference type="RefSeq" id="WP_194509297.1">
    <property type="nucleotide sequence ID" value="NZ_JADILU010000007.1"/>
</dbReference>
<protein>
    <submittedName>
        <fullName evidence="1">Uncharacterized protein</fullName>
    </submittedName>
</protein>